<evidence type="ECO:0000313" key="3">
    <source>
        <dbReference type="EMBL" id="KIX96071.1"/>
    </source>
</evidence>
<proteinExistence type="predicted"/>
<feature type="domain" description="DUF7587" evidence="2">
    <location>
        <begin position="101"/>
        <end position="241"/>
    </location>
</feature>
<evidence type="ECO:0000313" key="4">
    <source>
        <dbReference type="Proteomes" id="UP000053411"/>
    </source>
</evidence>
<dbReference type="GeneID" id="27714072"/>
<feature type="region of interest" description="Disordered" evidence="1">
    <location>
        <begin position="510"/>
        <end position="530"/>
    </location>
</feature>
<keyword evidence="4" id="KW-1185">Reference proteome</keyword>
<organism evidence="3 4">
    <name type="scientific">Fonsecaea multimorphosa CBS 102226</name>
    <dbReference type="NCBI Taxonomy" id="1442371"/>
    <lineage>
        <taxon>Eukaryota</taxon>
        <taxon>Fungi</taxon>
        <taxon>Dikarya</taxon>
        <taxon>Ascomycota</taxon>
        <taxon>Pezizomycotina</taxon>
        <taxon>Eurotiomycetes</taxon>
        <taxon>Chaetothyriomycetidae</taxon>
        <taxon>Chaetothyriales</taxon>
        <taxon>Herpotrichiellaceae</taxon>
        <taxon>Fonsecaea</taxon>
    </lineage>
</organism>
<dbReference type="OrthoDB" id="4152607at2759"/>
<dbReference type="Pfam" id="PF24494">
    <property type="entry name" value="DUF7587"/>
    <property type="match status" value="1"/>
</dbReference>
<gene>
    <name evidence="3" type="ORF">Z520_08326</name>
</gene>
<evidence type="ECO:0000256" key="1">
    <source>
        <dbReference type="SAM" id="MobiDB-lite"/>
    </source>
</evidence>
<dbReference type="AlphaFoldDB" id="A0A0D2IG87"/>
<dbReference type="VEuPathDB" id="FungiDB:Z520_08326"/>
<name>A0A0D2IG87_9EURO</name>
<feature type="region of interest" description="Disordered" evidence="1">
    <location>
        <begin position="275"/>
        <end position="322"/>
    </location>
</feature>
<evidence type="ECO:0000259" key="2">
    <source>
        <dbReference type="Pfam" id="PF24494"/>
    </source>
</evidence>
<dbReference type="Proteomes" id="UP000053411">
    <property type="component" value="Unassembled WGS sequence"/>
</dbReference>
<protein>
    <recommendedName>
        <fullName evidence="2">DUF7587 domain-containing protein</fullName>
    </recommendedName>
</protein>
<sequence length="636" mass="73240">MQRKQDWTRYNQYLRKPYFYWDKDGLDLCCCINEPLGHSLYSRPELERPMKTLKELTADGPRHPFRLVIYKGVSVGDDWMWKLSHHRVNMGDVSACTQGITRYLFRFWHDESAGGNTEGCFKSEREKQGMCADLELMGEQDIQESLIRHLRNTKGHFQSPWVSLATSPLWVFSQALAVMEQGCQNLRLAIIDTWSLREGTYLFHSEALLRAYNVVKSLPFLNMGEPEVLVWKEIRAPMTVVRLDEFLPSVLERGYLKPGYLKLQPFHYKQLNSGFTKKHSAKRKTAGPETDNNKHGGKRKRAGAETDDKKQRSRPRRPYEIRKKICPNQTTSEAFLDIRLEQQAPWRFPRRHCAGRMSQGEQPGRKTGCFRVPMAAYQLDEYVEFLKREVPAVEFQFPMLIALLSTRTRELEYDSILDAIQESGSDVPMFQAHKQCIVSDSSASQSLPELASFERLFRDASVRLGIPVVKSPGVRNFWPLESPHTEIPPIDKEFSELALDVVQGREKQHMRLKEEEVGREEARQKEAEKDNIMRCRRQEAEERRKTLESGLLSQGLEGRVNCLHKHSIWNDPGIAGLFSAPARKQTPVTTPPIDHKDPRRDETTILPSITTIDANAGEDTCILTTIMEEDSHIKLA</sequence>
<dbReference type="RefSeq" id="XP_016630194.1">
    <property type="nucleotide sequence ID" value="XM_016778823.1"/>
</dbReference>
<accession>A0A0D2IG87</accession>
<dbReference type="InterPro" id="IPR056009">
    <property type="entry name" value="DUF7587"/>
</dbReference>
<reference evidence="3 4" key="1">
    <citation type="submission" date="2015-01" db="EMBL/GenBank/DDBJ databases">
        <title>The Genome Sequence of Fonsecaea multimorphosa CBS 102226.</title>
        <authorList>
            <consortium name="The Broad Institute Genomics Platform"/>
            <person name="Cuomo C."/>
            <person name="de Hoog S."/>
            <person name="Gorbushina A."/>
            <person name="Stielow B."/>
            <person name="Teixiera M."/>
            <person name="Abouelleil A."/>
            <person name="Chapman S.B."/>
            <person name="Priest M."/>
            <person name="Young S.K."/>
            <person name="Wortman J."/>
            <person name="Nusbaum C."/>
            <person name="Birren B."/>
        </authorList>
    </citation>
    <scope>NUCLEOTIDE SEQUENCE [LARGE SCALE GENOMIC DNA]</scope>
    <source>
        <strain evidence="3 4">CBS 102226</strain>
    </source>
</reference>
<feature type="compositionally biased region" description="Basic residues" evidence="1">
    <location>
        <begin position="276"/>
        <end position="285"/>
    </location>
</feature>
<dbReference type="EMBL" id="KN848079">
    <property type="protein sequence ID" value="KIX96071.1"/>
    <property type="molecule type" value="Genomic_DNA"/>
</dbReference>